<dbReference type="AlphaFoldDB" id="F4PAS3"/>
<dbReference type="EMBL" id="GL882891">
    <property type="protein sequence ID" value="EGF77592.1"/>
    <property type="molecule type" value="Genomic_DNA"/>
</dbReference>
<protein>
    <submittedName>
        <fullName evidence="1">Uncharacterized protein</fullName>
    </submittedName>
</protein>
<gene>
    <name evidence="1" type="ORF">BATDEDRAFT_27414</name>
</gene>
<evidence type="ECO:0000313" key="1">
    <source>
        <dbReference type="EMBL" id="EGF77592.1"/>
    </source>
</evidence>
<dbReference type="HOGENOM" id="CLU_983484_0_0_1"/>
<sequence length="325" mass="36863">MVSVEATINSECAGLKTLLAEYFSEVNMLAKIRDTDSGITASIVEKENRLSSVTIEDTPEKLKRDPSSEEFLEKHFEEISFGGSAATENLKKVARETFASMINTTGFGVAEGWIPVVKEKHISIKYKGRAFDLEVSSMQSLSEVISTADSFFLSLCLSKCFVTDVKNLRDGFLYYALTVNEELPKKQVVDHNLNIKHFFDKMKIERKRPEFDIIKLRETFTEQGILFEDLMETGDLAITDTELEKYGIAQGGLRTAILAVIKNYLCICVPEIFQSESRNKDAVFVDIKIQRLKEITQLLCRFYAWLHIQIVVVDQQIAQVSVLRT</sequence>
<dbReference type="OrthoDB" id="2148835at2759"/>
<evidence type="ECO:0000313" key="2">
    <source>
        <dbReference type="Proteomes" id="UP000007241"/>
    </source>
</evidence>
<dbReference type="InParanoid" id="F4PAS3"/>
<organism evidence="1 2">
    <name type="scientific">Batrachochytrium dendrobatidis (strain JAM81 / FGSC 10211)</name>
    <name type="common">Frog chytrid fungus</name>
    <dbReference type="NCBI Taxonomy" id="684364"/>
    <lineage>
        <taxon>Eukaryota</taxon>
        <taxon>Fungi</taxon>
        <taxon>Fungi incertae sedis</taxon>
        <taxon>Chytridiomycota</taxon>
        <taxon>Chytridiomycota incertae sedis</taxon>
        <taxon>Chytridiomycetes</taxon>
        <taxon>Rhizophydiales</taxon>
        <taxon>Rhizophydiales incertae sedis</taxon>
        <taxon>Batrachochytrium</taxon>
    </lineage>
</organism>
<proteinExistence type="predicted"/>
<accession>F4PAS3</accession>
<dbReference type="GeneID" id="18239326"/>
<dbReference type="RefSeq" id="XP_006681675.1">
    <property type="nucleotide sequence ID" value="XM_006681612.1"/>
</dbReference>
<keyword evidence="2" id="KW-1185">Reference proteome</keyword>
<reference evidence="1 2" key="1">
    <citation type="submission" date="2009-12" db="EMBL/GenBank/DDBJ databases">
        <title>The draft genome of Batrachochytrium dendrobatidis.</title>
        <authorList>
            <consortium name="US DOE Joint Genome Institute (JGI-PGF)"/>
            <person name="Kuo A."/>
            <person name="Salamov A."/>
            <person name="Schmutz J."/>
            <person name="Lucas S."/>
            <person name="Pitluck S."/>
            <person name="Rosenblum E."/>
            <person name="Stajich J."/>
            <person name="Eisen M."/>
            <person name="Grigoriev I.V."/>
        </authorList>
    </citation>
    <scope>NUCLEOTIDE SEQUENCE [LARGE SCALE GENOMIC DNA]</scope>
    <source>
        <strain evidence="2">JAM81 / FGSC 10211</strain>
    </source>
</reference>
<name>F4PAS3_BATDJ</name>
<dbReference type="Proteomes" id="UP000007241">
    <property type="component" value="Unassembled WGS sequence"/>
</dbReference>